<comment type="caution">
    <text evidence="1">The sequence shown here is derived from an EMBL/GenBank/DDBJ whole genome shotgun (WGS) entry which is preliminary data.</text>
</comment>
<protein>
    <submittedName>
        <fullName evidence="1">Uncharacterized protein</fullName>
    </submittedName>
</protein>
<reference evidence="1 2" key="1">
    <citation type="submission" date="2007-03" db="EMBL/GenBank/DDBJ databases">
        <authorList>
            <person name="Stal L."/>
            <person name="Ferriera S."/>
            <person name="Johnson J."/>
            <person name="Kravitz S."/>
            <person name="Beeson K."/>
            <person name="Sutton G."/>
            <person name="Rogers Y.-H."/>
            <person name="Friedman R."/>
            <person name="Frazier M."/>
            <person name="Venter J.C."/>
        </authorList>
    </citation>
    <scope>NUCLEOTIDE SEQUENCE [LARGE SCALE GENOMIC DNA]</scope>
    <source>
        <strain evidence="1 2">CCY0110</strain>
    </source>
</reference>
<dbReference type="AlphaFoldDB" id="A3IIA7"/>
<gene>
    <name evidence="1" type="ORF">CY0110_17127</name>
</gene>
<name>A3IIA7_9CHRO</name>
<evidence type="ECO:0000313" key="1">
    <source>
        <dbReference type="EMBL" id="EAZ93539.1"/>
    </source>
</evidence>
<organism evidence="1 2">
    <name type="scientific">Crocosphaera chwakensis CCY0110</name>
    <dbReference type="NCBI Taxonomy" id="391612"/>
    <lineage>
        <taxon>Bacteria</taxon>
        <taxon>Bacillati</taxon>
        <taxon>Cyanobacteriota</taxon>
        <taxon>Cyanophyceae</taxon>
        <taxon>Oscillatoriophycideae</taxon>
        <taxon>Chroococcales</taxon>
        <taxon>Aphanothecaceae</taxon>
        <taxon>Crocosphaera</taxon>
        <taxon>Crocosphaera chwakensis</taxon>
    </lineage>
</organism>
<dbReference type="Proteomes" id="UP000003781">
    <property type="component" value="Unassembled WGS sequence"/>
</dbReference>
<keyword evidence="2" id="KW-1185">Reference proteome</keyword>
<sequence>MMYTNPHPAILTTKAIKALPSNNSIKVKPVSGFFSLIRGKILLIFIRLIYSKFWVFVNNNLSFFF</sequence>
<proteinExistence type="predicted"/>
<accession>A3IIA7</accession>
<evidence type="ECO:0000313" key="2">
    <source>
        <dbReference type="Proteomes" id="UP000003781"/>
    </source>
</evidence>
<dbReference type="EMBL" id="AAXW01000002">
    <property type="protein sequence ID" value="EAZ93539.1"/>
    <property type="molecule type" value="Genomic_DNA"/>
</dbReference>